<organism evidence="1 2">
    <name type="scientific">Abeliophyllum distichum</name>
    <dbReference type="NCBI Taxonomy" id="126358"/>
    <lineage>
        <taxon>Eukaryota</taxon>
        <taxon>Viridiplantae</taxon>
        <taxon>Streptophyta</taxon>
        <taxon>Embryophyta</taxon>
        <taxon>Tracheophyta</taxon>
        <taxon>Spermatophyta</taxon>
        <taxon>Magnoliopsida</taxon>
        <taxon>eudicotyledons</taxon>
        <taxon>Gunneridae</taxon>
        <taxon>Pentapetalae</taxon>
        <taxon>asterids</taxon>
        <taxon>lamiids</taxon>
        <taxon>Lamiales</taxon>
        <taxon>Oleaceae</taxon>
        <taxon>Forsythieae</taxon>
        <taxon>Abeliophyllum</taxon>
    </lineage>
</organism>
<dbReference type="EMBL" id="JBFOLK010000013">
    <property type="protein sequence ID" value="KAL2467228.1"/>
    <property type="molecule type" value="Genomic_DNA"/>
</dbReference>
<accession>A0ABD1PV41</accession>
<sequence>MQHIPSVYYVPGPVQPGNNPFPPAPFRTHQYIQQIPLAPGQVPVGYPQSQPVPGVNQVYGNAGVMSYEMPTRVMPGKCKSNSVLRDPKCCICDTGFLSGYGGFRVGTKCRDLDQKARRVGSLMDLEYLVI</sequence>
<evidence type="ECO:0000313" key="1">
    <source>
        <dbReference type="EMBL" id="KAL2467228.1"/>
    </source>
</evidence>
<dbReference type="Proteomes" id="UP001604336">
    <property type="component" value="Unassembled WGS sequence"/>
</dbReference>
<dbReference type="AlphaFoldDB" id="A0ABD1PV41"/>
<reference evidence="2" key="1">
    <citation type="submission" date="2024-07" db="EMBL/GenBank/DDBJ databases">
        <title>Two chromosome-level genome assemblies of Korean endemic species Abeliophyllum distichum and Forsythia ovata (Oleaceae).</title>
        <authorList>
            <person name="Jang H."/>
        </authorList>
    </citation>
    <scope>NUCLEOTIDE SEQUENCE [LARGE SCALE GENOMIC DNA]</scope>
</reference>
<name>A0ABD1PV41_9LAMI</name>
<gene>
    <name evidence="1" type="ORF">Adt_43079</name>
</gene>
<comment type="caution">
    <text evidence="1">The sequence shown here is derived from an EMBL/GenBank/DDBJ whole genome shotgun (WGS) entry which is preliminary data.</text>
</comment>
<protein>
    <recommendedName>
        <fullName evidence="3">Brain protein I3</fullName>
    </recommendedName>
</protein>
<keyword evidence="2" id="KW-1185">Reference proteome</keyword>
<evidence type="ECO:0008006" key="3">
    <source>
        <dbReference type="Google" id="ProtNLM"/>
    </source>
</evidence>
<evidence type="ECO:0000313" key="2">
    <source>
        <dbReference type="Proteomes" id="UP001604336"/>
    </source>
</evidence>
<proteinExistence type="predicted"/>